<evidence type="ECO:0000313" key="1">
    <source>
        <dbReference type="EMBL" id="KAG5633134.1"/>
    </source>
</evidence>
<evidence type="ECO:0000313" key="2">
    <source>
        <dbReference type="Proteomes" id="UP000775547"/>
    </source>
</evidence>
<name>A0A9P7K1K9_9AGAR</name>
<feature type="non-terminal residue" evidence="1">
    <location>
        <position position="56"/>
    </location>
</feature>
<gene>
    <name evidence="1" type="ORF">DXG03_008276</name>
</gene>
<dbReference type="EMBL" id="JABCKV010006715">
    <property type="protein sequence ID" value="KAG5633134.1"/>
    <property type="molecule type" value="Genomic_DNA"/>
</dbReference>
<protein>
    <submittedName>
        <fullName evidence="1">Uncharacterized protein</fullName>
    </submittedName>
</protein>
<comment type="caution">
    <text evidence="1">The sequence shown here is derived from an EMBL/GenBank/DDBJ whole genome shotgun (WGS) entry which is preliminary data.</text>
</comment>
<dbReference type="Proteomes" id="UP000775547">
    <property type="component" value="Unassembled WGS sequence"/>
</dbReference>
<dbReference type="AlphaFoldDB" id="A0A9P7K1K9"/>
<reference evidence="1" key="2">
    <citation type="submission" date="2021-10" db="EMBL/GenBank/DDBJ databases">
        <title>Phylogenomics reveals ancestral predisposition of the termite-cultivated fungus Termitomyces towards a domesticated lifestyle.</title>
        <authorList>
            <person name="Auxier B."/>
            <person name="Grum-Grzhimaylo A."/>
            <person name="Cardenas M.E."/>
            <person name="Lodge J.D."/>
            <person name="Laessoe T."/>
            <person name="Pedersen O."/>
            <person name="Smith M.E."/>
            <person name="Kuyper T.W."/>
            <person name="Franco-Molano E.A."/>
            <person name="Baroni T.J."/>
            <person name="Aanen D.K."/>
        </authorList>
    </citation>
    <scope>NUCLEOTIDE SEQUENCE</scope>
    <source>
        <strain evidence="1">AP01</strain>
        <tissue evidence="1">Mycelium</tissue>
    </source>
</reference>
<reference evidence="1" key="1">
    <citation type="submission" date="2020-07" db="EMBL/GenBank/DDBJ databases">
        <authorList>
            <person name="Nieuwenhuis M."/>
            <person name="Van De Peppel L.J.J."/>
        </authorList>
    </citation>
    <scope>NUCLEOTIDE SEQUENCE</scope>
    <source>
        <strain evidence="1">AP01</strain>
        <tissue evidence="1">Mycelium</tissue>
    </source>
</reference>
<organism evidence="1 2">
    <name type="scientific">Asterophora parasitica</name>
    <dbReference type="NCBI Taxonomy" id="117018"/>
    <lineage>
        <taxon>Eukaryota</taxon>
        <taxon>Fungi</taxon>
        <taxon>Dikarya</taxon>
        <taxon>Basidiomycota</taxon>
        <taxon>Agaricomycotina</taxon>
        <taxon>Agaricomycetes</taxon>
        <taxon>Agaricomycetidae</taxon>
        <taxon>Agaricales</taxon>
        <taxon>Tricholomatineae</taxon>
        <taxon>Lyophyllaceae</taxon>
        <taxon>Asterophora</taxon>
    </lineage>
</organism>
<sequence>MPFQREYLLPTLVTIGTPRFRRFVVNLLPWKTFQHMRDMINNMDETVTHIFEEKKR</sequence>
<accession>A0A9P7K1K9</accession>
<proteinExistence type="predicted"/>
<dbReference type="OrthoDB" id="1470350at2759"/>
<keyword evidence="2" id="KW-1185">Reference proteome</keyword>